<protein>
    <submittedName>
        <fullName evidence="1">Uncharacterized protein</fullName>
    </submittedName>
</protein>
<dbReference type="EMBL" id="DVNG01000095">
    <property type="protein sequence ID" value="HIU50630.1"/>
    <property type="molecule type" value="Genomic_DNA"/>
</dbReference>
<evidence type="ECO:0000313" key="1">
    <source>
        <dbReference type="EMBL" id="HIU50630.1"/>
    </source>
</evidence>
<gene>
    <name evidence="1" type="ORF">IAD22_06425</name>
</gene>
<sequence>MFTFISFEEKEKKTFPFAFGKGSVAETYTESGGITAKKITCVIKNGRINREKLLKKLDGEKLVVCDRERKSLLPAGVRCFSDRKLRERLCGNFAVAAAQRMSRENTNVKIGLFDPDGENSDLPAFLLDCTRNLTVVTYAPEIYSPCADMMLEEKGAVFSLSSNITDLENCDFVIALEPIREKIYPKVNCVIISSDKPSVPLQCQCYWDYSVDVPEQYKKLRPKDVPEITFCGALFELCGVYELGSQIPLVCRNSTTAHTAASMGTYCANIESCHSV</sequence>
<comment type="caution">
    <text evidence="1">The sequence shown here is derived from an EMBL/GenBank/DDBJ whole genome shotgun (WGS) entry which is preliminary data.</text>
</comment>
<dbReference type="AlphaFoldDB" id="A0A9D1S8C1"/>
<accession>A0A9D1S8C1</accession>
<dbReference type="Proteomes" id="UP000824118">
    <property type="component" value="Unassembled WGS sequence"/>
</dbReference>
<evidence type="ECO:0000313" key="2">
    <source>
        <dbReference type="Proteomes" id="UP000824118"/>
    </source>
</evidence>
<name>A0A9D1S8C1_9FIRM</name>
<reference evidence="1" key="1">
    <citation type="submission" date="2020-10" db="EMBL/GenBank/DDBJ databases">
        <authorList>
            <person name="Gilroy R."/>
        </authorList>
    </citation>
    <scope>NUCLEOTIDE SEQUENCE</scope>
    <source>
        <strain evidence="1">ChiGjej1B1-1684</strain>
    </source>
</reference>
<proteinExistence type="predicted"/>
<reference evidence="1" key="2">
    <citation type="journal article" date="2021" name="PeerJ">
        <title>Extensive microbial diversity within the chicken gut microbiome revealed by metagenomics and culture.</title>
        <authorList>
            <person name="Gilroy R."/>
            <person name="Ravi A."/>
            <person name="Getino M."/>
            <person name="Pursley I."/>
            <person name="Horton D.L."/>
            <person name="Alikhan N.F."/>
            <person name="Baker D."/>
            <person name="Gharbi K."/>
            <person name="Hall N."/>
            <person name="Watson M."/>
            <person name="Adriaenssens E.M."/>
            <person name="Foster-Nyarko E."/>
            <person name="Jarju S."/>
            <person name="Secka A."/>
            <person name="Antonio M."/>
            <person name="Oren A."/>
            <person name="Chaudhuri R.R."/>
            <person name="La Ragione R."/>
            <person name="Hildebrand F."/>
            <person name="Pallen M.J."/>
        </authorList>
    </citation>
    <scope>NUCLEOTIDE SEQUENCE</scope>
    <source>
        <strain evidence="1">ChiGjej1B1-1684</strain>
    </source>
</reference>
<organism evidence="1 2">
    <name type="scientific">Candidatus Limousia pullorum</name>
    <dbReference type="NCBI Taxonomy" id="2840860"/>
    <lineage>
        <taxon>Bacteria</taxon>
        <taxon>Bacillati</taxon>
        <taxon>Bacillota</taxon>
        <taxon>Clostridia</taxon>
        <taxon>Eubacteriales</taxon>
        <taxon>Oscillospiraceae</taxon>
        <taxon>Oscillospiraceae incertae sedis</taxon>
        <taxon>Candidatus Limousia</taxon>
    </lineage>
</organism>